<gene>
    <name evidence="5" type="ORF">AFK65_07460</name>
    <name evidence="6" type="ORF">NCTC9529_01531</name>
</gene>
<evidence type="ECO:0000256" key="3">
    <source>
        <dbReference type="ARBA" id="ARBA00022729"/>
    </source>
</evidence>
<evidence type="ECO:0000313" key="7">
    <source>
        <dbReference type="Proteomes" id="UP000061974"/>
    </source>
</evidence>
<reference evidence="5 7" key="3">
    <citation type="journal article" date="2016" name="Genome Announc.">
        <title>Fully Closed Genome Sequences of Five Type Strains of the Genus Cronobacter and One Cronobacter sakazakii Strain.</title>
        <authorList>
            <person name="Moine D."/>
            <person name="Kassam M."/>
            <person name="Baert L."/>
            <person name="Tang Y."/>
            <person name="Barretto C."/>
            <person name="Ngom Bru C."/>
            <person name="Klijn A."/>
            <person name="Descombes P."/>
        </authorList>
    </citation>
    <scope>NUCLEOTIDE SEQUENCE [LARGE SCALE GENOMIC DNA]</scope>
    <source>
        <strain evidence="5 7">NCTC 9529</strain>
    </source>
</reference>
<dbReference type="AlphaFoldDB" id="A0AAC8VP80"/>
<dbReference type="GeneID" id="45716017"/>
<feature type="chain" id="PRO_5041906656" description="Curli production assembly/transport component CsgE" evidence="4">
    <location>
        <begin position="23"/>
        <end position="129"/>
    </location>
</feature>
<reference evidence="7" key="1">
    <citation type="submission" date="2015-07" db="EMBL/GenBank/DDBJ databases">
        <authorList>
            <person name="Moine D."/>
            <person name="Kassam M."/>
        </authorList>
    </citation>
    <scope>NUCLEOTIDE SEQUENCE [LARGE SCALE GENOMIC DNA]</scope>
    <source>
        <strain evidence="7">NCTC 9529</strain>
    </source>
</reference>
<dbReference type="EMBL" id="CP012257">
    <property type="protein sequence ID" value="ALB54504.1"/>
    <property type="molecule type" value="Genomic_DNA"/>
</dbReference>
<evidence type="ECO:0000256" key="4">
    <source>
        <dbReference type="SAM" id="SignalP"/>
    </source>
</evidence>
<dbReference type="Pfam" id="PF10627">
    <property type="entry name" value="CsgE"/>
    <property type="match status" value="1"/>
</dbReference>
<evidence type="ECO:0000313" key="5">
    <source>
        <dbReference type="EMBL" id="ALB54504.1"/>
    </source>
</evidence>
<dbReference type="EMBL" id="UFYH01000001">
    <property type="protein sequence ID" value="STD04700.1"/>
    <property type="molecule type" value="Genomic_DNA"/>
</dbReference>
<feature type="signal peptide" evidence="4">
    <location>
        <begin position="1"/>
        <end position="22"/>
    </location>
</feature>
<proteinExistence type="predicted"/>
<sequence>MKRWLLCGLAVTLWSAALCGRAVEPEIPGLVTDHTVSSVGHDFYRGFAEKWDTPFDGTLSVNEKPSARWGSWITLTLDQDVIYQTFLFPSRKGADNAVELAIAQANEALKQRQIDKALLSTGDLTGDEF</sequence>
<dbReference type="RefSeq" id="WP_007707762.1">
    <property type="nucleotide sequence ID" value="NZ_AJKW01000009.1"/>
</dbReference>
<protein>
    <recommendedName>
        <fullName evidence="2">Curli production assembly/transport component CsgE</fullName>
    </recommendedName>
</protein>
<dbReference type="Proteomes" id="UP000061974">
    <property type="component" value="Chromosome"/>
</dbReference>
<organism evidence="5 7">
    <name type="scientific">Cronobacter universalis NCTC 9529</name>
    <dbReference type="NCBI Taxonomy" id="1074000"/>
    <lineage>
        <taxon>Bacteria</taxon>
        <taxon>Pseudomonadati</taxon>
        <taxon>Pseudomonadota</taxon>
        <taxon>Gammaproteobacteria</taxon>
        <taxon>Enterobacterales</taxon>
        <taxon>Enterobacteriaceae</taxon>
        <taxon>Cronobacter</taxon>
    </lineage>
</organism>
<name>A0AAC8VP80_9ENTR</name>
<comment type="function">
    <text evidence="1">May be involved in the biogenesis of curli organelles.</text>
</comment>
<evidence type="ECO:0000313" key="8">
    <source>
        <dbReference type="Proteomes" id="UP000254849"/>
    </source>
</evidence>
<evidence type="ECO:0000313" key="6">
    <source>
        <dbReference type="EMBL" id="STD04700.1"/>
    </source>
</evidence>
<reference evidence="6 8" key="4">
    <citation type="submission" date="2018-06" db="EMBL/GenBank/DDBJ databases">
        <authorList>
            <consortium name="Pathogen Informatics"/>
            <person name="Doyle S."/>
        </authorList>
    </citation>
    <scope>NUCLEOTIDE SEQUENCE [LARGE SCALE GENOMIC DNA]</scope>
    <source>
        <strain evidence="8">NCTC 9529</strain>
        <strain evidence="6">NCTC9529</strain>
    </source>
</reference>
<accession>A0AAC8VP80</accession>
<keyword evidence="8" id="KW-1185">Reference proteome</keyword>
<evidence type="ECO:0000256" key="2">
    <source>
        <dbReference type="ARBA" id="ARBA00014024"/>
    </source>
</evidence>
<dbReference type="Proteomes" id="UP000254849">
    <property type="component" value="Unassembled WGS sequence"/>
</dbReference>
<dbReference type="NCBIfam" id="NF007701">
    <property type="entry name" value="PRK10386.1"/>
    <property type="match status" value="1"/>
</dbReference>
<dbReference type="KEGG" id="cui:AFK65_07460"/>
<keyword evidence="3 4" id="KW-0732">Signal</keyword>
<reference evidence="7" key="2">
    <citation type="submission" date="2015-09" db="EMBL/GenBank/DDBJ databases">
        <title>Cronobacter genome sequencing and assembly.</title>
        <authorList>
            <person name="Descombes P."/>
            <person name="Baert L."/>
            <person name="Ngom-Bru C."/>
            <person name="Barretto C."/>
        </authorList>
    </citation>
    <scope>NUCLEOTIDE SEQUENCE [LARGE SCALE GENOMIC DNA]</scope>
    <source>
        <strain evidence="7">NCTC 9529</strain>
    </source>
</reference>
<dbReference type="InterPro" id="IPR018900">
    <property type="entry name" value="Curli_CsgE"/>
</dbReference>
<evidence type="ECO:0000256" key="1">
    <source>
        <dbReference type="ARBA" id="ARBA00003989"/>
    </source>
</evidence>